<keyword evidence="2" id="KW-1185">Reference proteome</keyword>
<gene>
    <name evidence="1" type="ORF">D0Q02_23545</name>
</gene>
<dbReference type="AlphaFoldDB" id="A0A372FUB4"/>
<sequence length="304" mass="34132">MVRSAWIKWARAVEHQRLLARRMREFVEVDSYEYVRTDNARDHTDPLVRMHWRLHVKQPYPEQWSVIVGDVLTNLRAALDHVLWSAVVAHSGPPAKPQRVQFPITSMAAKFQQPTTELESLVAPKVWEVVEAVQPFHAGAQAHTTPLEVLRWLCNVDKHRTVHVVGRTAFDIAPVLVEASVPLTVVEEWRHEGAVQDGAVVARLRIKRPAEGVPIDLRPTFAHLPSLQISDTPPENRSLAKVMDGMREDVLWVLTAVTAAMGEPTPAGETLDLGDQHETFAAEYGGHLALIRHDDGSIQPIRKP</sequence>
<comment type="caution">
    <text evidence="1">The sequence shown here is derived from an EMBL/GenBank/DDBJ whole genome shotgun (WGS) entry which is preliminary data.</text>
</comment>
<evidence type="ECO:0000313" key="1">
    <source>
        <dbReference type="EMBL" id="RFS44146.1"/>
    </source>
</evidence>
<accession>A0A372FUB4</accession>
<proteinExistence type="predicted"/>
<name>A0A372FUB4_9ACTN</name>
<reference evidence="1 2" key="1">
    <citation type="submission" date="2018-08" db="EMBL/GenBank/DDBJ databases">
        <title>Verrucosispora craniellae sp. nov., isolated from a marine sponge in the South China Sea.</title>
        <authorList>
            <person name="Li L."/>
            <person name="Lin H.W."/>
        </authorList>
    </citation>
    <scope>NUCLEOTIDE SEQUENCE [LARGE SCALE GENOMIC DNA]</scope>
    <source>
        <strain evidence="1 2">LHW63014</strain>
    </source>
</reference>
<evidence type="ECO:0000313" key="2">
    <source>
        <dbReference type="Proteomes" id="UP000262621"/>
    </source>
</evidence>
<dbReference type="Proteomes" id="UP000262621">
    <property type="component" value="Unassembled WGS sequence"/>
</dbReference>
<organism evidence="1 2">
    <name type="scientific">Micromonospora craniellae</name>
    <dbReference type="NCBI Taxonomy" id="2294034"/>
    <lineage>
        <taxon>Bacteria</taxon>
        <taxon>Bacillati</taxon>
        <taxon>Actinomycetota</taxon>
        <taxon>Actinomycetes</taxon>
        <taxon>Micromonosporales</taxon>
        <taxon>Micromonosporaceae</taxon>
        <taxon>Micromonospora</taxon>
    </lineage>
</organism>
<protein>
    <submittedName>
        <fullName evidence="1">Uncharacterized protein</fullName>
    </submittedName>
</protein>
<dbReference type="EMBL" id="QVFU01000035">
    <property type="protein sequence ID" value="RFS44146.1"/>
    <property type="molecule type" value="Genomic_DNA"/>
</dbReference>